<dbReference type="GO" id="GO:0110154">
    <property type="term" value="P:RNA decapping"/>
    <property type="evidence" value="ECO:0007669"/>
    <property type="project" value="TreeGrafter"/>
</dbReference>
<dbReference type="Proteomes" id="UP000052946">
    <property type="component" value="Unassembled WGS sequence"/>
</dbReference>
<dbReference type="InterPro" id="IPR050126">
    <property type="entry name" value="Ap4A_hydrolase"/>
</dbReference>
<keyword evidence="1" id="KW-0728">SH3 domain</keyword>
<evidence type="ECO:0000256" key="1">
    <source>
        <dbReference type="ARBA" id="ARBA00022443"/>
    </source>
</evidence>
<proteinExistence type="predicted"/>
<accession>A0A0U9H483</accession>
<dbReference type="InterPro" id="IPR004843">
    <property type="entry name" value="Calcineurin-like_PHP"/>
</dbReference>
<gene>
    <name evidence="4" type="ORF">OPHB3_1204</name>
</gene>
<dbReference type="InterPro" id="IPR036028">
    <property type="entry name" value="SH3-like_dom_sf"/>
</dbReference>
<dbReference type="Pfam" id="PF07653">
    <property type="entry name" value="SH3_2"/>
    <property type="match status" value="1"/>
</dbReference>
<comment type="caution">
    <text evidence="4">The sequence shown here is derived from an EMBL/GenBank/DDBJ whole genome shotgun (WGS) entry which is preliminary data.</text>
</comment>
<dbReference type="EMBL" id="BBXV01000013">
    <property type="protein sequence ID" value="GAQ17279.1"/>
    <property type="molecule type" value="Genomic_DNA"/>
</dbReference>
<organism evidence="4 5">
    <name type="scientific">Oceanobacillus picturae</name>
    <dbReference type="NCBI Taxonomy" id="171693"/>
    <lineage>
        <taxon>Bacteria</taxon>
        <taxon>Bacillati</taxon>
        <taxon>Bacillota</taxon>
        <taxon>Bacilli</taxon>
        <taxon>Bacillales</taxon>
        <taxon>Bacillaceae</taxon>
        <taxon>Oceanobacillus</taxon>
    </lineage>
</organism>
<dbReference type="PANTHER" id="PTHR42850:SF4">
    <property type="entry name" value="ZINC-DEPENDENT ENDOPOLYPHOSPHATASE"/>
    <property type="match status" value="1"/>
</dbReference>
<evidence type="ECO:0000259" key="2">
    <source>
        <dbReference type="Pfam" id="PF00149"/>
    </source>
</evidence>
<dbReference type="InterPro" id="IPR001452">
    <property type="entry name" value="SH3_domain"/>
</dbReference>
<evidence type="ECO:0000313" key="5">
    <source>
        <dbReference type="Proteomes" id="UP000052946"/>
    </source>
</evidence>
<feature type="domain" description="SH3" evidence="3">
    <location>
        <begin position="321"/>
        <end position="361"/>
    </location>
</feature>
<dbReference type="InterPro" id="IPR029052">
    <property type="entry name" value="Metallo-depent_PP-like"/>
</dbReference>
<dbReference type="OrthoDB" id="384253at2"/>
<evidence type="ECO:0000313" key="4">
    <source>
        <dbReference type="EMBL" id="GAQ17279.1"/>
    </source>
</evidence>
<dbReference type="GO" id="GO:0008803">
    <property type="term" value="F:bis(5'-nucleosyl)-tetraphosphatase (symmetrical) activity"/>
    <property type="evidence" value="ECO:0007669"/>
    <property type="project" value="TreeGrafter"/>
</dbReference>
<evidence type="ECO:0000259" key="3">
    <source>
        <dbReference type="Pfam" id="PF07653"/>
    </source>
</evidence>
<feature type="domain" description="Calcineurin-like phosphoesterase" evidence="2">
    <location>
        <begin position="14"/>
        <end position="199"/>
    </location>
</feature>
<dbReference type="AlphaFoldDB" id="A0A0U9H483"/>
<dbReference type="SUPFAM" id="SSF56300">
    <property type="entry name" value="Metallo-dependent phosphatases"/>
    <property type="match status" value="1"/>
</dbReference>
<protein>
    <submittedName>
        <fullName evidence="4">Diadenosine tetraphosphatase</fullName>
    </submittedName>
</protein>
<dbReference type="SUPFAM" id="SSF50044">
    <property type="entry name" value="SH3-domain"/>
    <property type="match status" value="1"/>
</dbReference>
<name>A0A0U9H483_9BACI</name>
<dbReference type="GO" id="GO:0016791">
    <property type="term" value="F:phosphatase activity"/>
    <property type="evidence" value="ECO:0007669"/>
    <property type="project" value="TreeGrafter"/>
</dbReference>
<dbReference type="RefSeq" id="WP_058949737.1">
    <property type="nucleotide sequence ID" value="NZ_BBXV01000013.1"/>
</dbReference>
<dbReference type="Gene3D" id="3.60.21.10">
    <property type="match status" value="1"/>
</dbReference>
<dbReference type="Pfam" id="PF00149">
    <property type="entry name" value="Metallophos"/>
    <property type="match status" value="1"/>
</dbReference>
<dbReference type="PANTHER" id="PTHR42850">
    <property type="entry name" value="METALLOPHOSPHOESTERASE"/>
    <property type="match status" value="1"/>
</dbReference>
<reference evidence="4 5" key="2">
    <citation type="journal article" date="2016" name="Genome Announc.">
        <title>Draft Genome Sequence of Oceanobacillus picturae Heshi-B3, Isolated from Fermented Rice Bran in a Traditional Japanese Seafood Dish.</title>
        <authorList>
            <person name="Akuzawa S."/>
            <person name="Nagaoka J."/>
            <person name="Kanekatsu M."/>
            <person name="Kanesaki Y."/>
            <person name="Suzuki T."/>
        </authorList>
    </citation>
    <scope>NUCLEOTIDE SEQUENCE [LARGE SCALE GENOMIC DNA]</scope>
    <source>
        <strain evidence="4 5">Heshi-B3</strain>
    </source>
</reference>
<sequence>MLEIEKLQLEPGKRAIIVSDIHASKELFIRLLDKVVYTSEDYLFINGDLCEKGPNSLEAVRYAMELEQSSNRVFITKGNCDILFQYVLDENEAIWNYIKNQPNSLLHDMLHFEQKKLDDFSSLKELGDFYREHFSNEMEWLTSRPLAYETDAFILVHAGIENRLDWENTSEQSALAMPSFYEEGHQADKTVIVGHWPAVNYTADKISSNNPIIDTEKKIITMDGGNQIKSDGQLNAVFYENGHFSYTFVDEIYKRAIVQQEHKDLTGRIGTVTYPNYEFTLLKDDTFFTFCENKSLGVKQWVKNEYLIHSGRTTRSKGDVSTTFLSVHEGDVISIINADCTGYVLIKSKQGDVGWIPESCL</sequence>
<reference evidence="5" key="1">
    <citation type="submission" date="2015-07" db="EMBL/GenBank/DDBJ databases">
        <title>Draft Genome Sequence of Oceanobacillus picturae Heshi-B3 that Was Isolated from Fermented Rice Bran with Aging Salted Mackerel, Which Was Named Heshiko as Traditional Fermented Seafood in Japan.</title>
        <authorList>
            <person name="Akuzawa S."/>
            <person name="Nakagawa J."/>
            <person name="Kanekatsu T."/>
            <person name="Kanesaki Y."/>
            <person name="Suzuki T."/>
        </authorList>
    </citation>
    <scope>NUCLEOTIDE SEQUENCE [LARGE SCALE GENOMIC DNA]</scope>
    <source>
        <strain evidence="5">Heshi-B3</strain>
    </source>
</reference>
<dbReference type="GO" id="GO:0005737">
    <property type="term" value="C:cytoplasm"/>
    <property type="evidence" value="ECO:0007669"/>
    <property type="project" value="TreeGrafter"/>
</dbReference>